<comment type="subcellular location">
    <subcellularLocation>
        <location evidence="1">Membrane</location>
    </subcellularLocation>
</comment>
<dbReference type="AlphaFoldDB" id="A0AAV2IGV6"/>
<dbReference type="EC" id="4.6.1.2" evidence="2"/>
<dbReference type="PANTHER" id="PTHR11920:SF335">
    <property type="entry name" value="GUANYLATE CYCLASE"/>
    <property type="match status" value="1"/>
</dbReference>
<dbReference type="GO" id="GO:0004672">
    <property type="term" value="F:protein kinase activity"/>
    <property type="evidence" value="ECO:0007669"/>
    <property type="project" value="InterPro"/>
</dbReference>
<feature type="non-terminal residue" evidence="11">
    <location>
        <position position="685"/>
    </location>
</feature>
<evidence type="ECO:0000256" key="4">
    <source>
        <dbReference type="ARBA" id="ARBA00022741"/>
    </source>
</evidence>
<gene>
    <name evidence="11" type="ORF">GSLYS_00019664001</name>
</gene>
<dbReference type="Pfam" id="PF07714">
    <property type="entry name" value="PK_Tyr_Ser-Thr"/>
    <property type="match status" value="1"/>
</dbReference>
<keyword evidence="6 9" id="KW-0472">Membrane</keyword>
<dbReference type="InterPro" id="IPR028082">
    <property type="entry name" value="Peripla_BP_I"/>
</dbReference>
<evidence type="ECO:0000256" key="1">
    <source>
        <dbReference type="ARBA" id="ARBA00004370"/>
    </source>
</evidence>
<keyword evidence="5 9" id="KW-1133">Transmembrane helix</keyword>
<protein>
    <recommendedName>
        <fullName evidence="2">guanylate cyclase</fullName>
        <ecNumber evidence="2">4.6.1.2</ecNumber>
    </recommendedName>
</protein>
<evidence type="ECO:0000256" key="7">
    <source>
        <dbReference type="ARBA" id="ARBA00023239"/>
    </source>
</evidence>
<name>A0AAV2IGV6_LYMST</name>
<evidence type="ECO:0000256" key="6">
    <source>
        <dbReference type="ARBA" id="ARBA00023136"/>
    </source>
</evidence>
<dbReference type="PANTHER" id="PTHR11920">
    <property type="entry name" value="GUANYLYL CYCLASE"/>
    <property type="match status" value="1"/>
</dbReference>
<sequence length="685" mass="76234">MRYVVMLARFALCVHVFVLTIRPQLMTLASKQVGLLLPATNSSDVSKVKAGPNSTQSEMWGVVILDAIARTEIWLHNVFGRTFDANMTAVWRHSERCDEKTALGETVKLKEQGVSVIVGPPCPAAVRVVALLGSYSNTPVVTWVPINHDLSGQNEGDLSTFGSFHDFAKSAFVVIKHFKWTKIAILYEKDGMCDYLVEEIRNQLVSEDAPSLVLVVTLRHGNRTAVVDGLTKAKVLTRTLLLCMPRYTLHTLQNEAEILAMTSGYYAFLYLSFEVSPLVDELYQKSPKQGKEFLDCFLQLGQFPYWRNGMDVTHRHGGCNHSLSLQVTASPYFYDAVVLAVVMVQRNVQGLPMYDFNVTAPHLKTGNIVIDNNGVRQARYYLSHFQNSDHTNVAVITTDMALVTTQEILWPLASMPMSEMDCQAPGQTCTDLTSIIAGACGGTLLIISCLAISLYIYRKHQNTKLKAKKDWLIDDKEVKRRRMKNGNFWVTNTGATTPAGATNTGATSPAGLTTCNGAVKNKLVRMETRGTLGLGSNCSLDKSMLYAPIGNYKDMVVAVKPVRWTHLQLSKKELLQDLNMVKELSHDNVNLFIGAFVSSVPGSSYVLFRYCSKGSLQDVLDNDDIKLDWIFRLSFALDLSRGMEYLHKTPLRSHGNLKSSNCVIDSRWVLKITDFGAVVSYRKPD</sequence>
<dbReference type="GO" id="GO:0007168">
    <property type="term" value="P:receptor guanylyl cyclase signaling pathway"/>
    <property type="evidence" value="ECO:0007669"/>
    <property type="project" value="TreeGrafter"/>
</dbReference>
<keyword evidence="8" id="KW-0141">cGMP biosynthesis</keyword>
<evidence type="ECO:0000256" key="3">
    <source>
        <dbReference type="ARBA" id="ARBA00022692"/>
    </source>
</evidence>
<dbReference type="GO" id="GO:0004383">
    <property type="term" value="F:guanylate cyclase activity"/>
    <property type="evidence" value="ECO:0007669"/>
    <property type="project" value="UniProtKB-EC"/>
</dbReference>
<dbReference type="InterPro" id="IPR000719">
    <property type="entry name" value="Prot_kinase_dom"/>
</dbReference>
<dbReference type="Gene3D" id="1.10.510.10">
    <property type="entry name" value="Transferase(Phosphotransferase) domain 1"/>
    <property type="match status" value="1"/>
</dbReference>
<reference evidence="11 12" key="1">
    <citation type="submission" date="2024-04" db="EMBL/GenBank/DDBJ databases">
        <authorList>
            <consortium name="Genoscope - CEA"/>
            <person name="William W."/>
        </authorList>
    </citation>
    <scope>NUCLEOTIDE SEQUENCE [LARGE SCALE GENOMIC DNA]</scope>
</reference>
<dbReference type="PROSITE" id="PS50011">
    <property type="entry name" value="PROTEIN_KINASE_DOM"/>
    <property type="match status" value="1"/>
</dbReference>
<dbReference type="GO" id="GO:0004016">
    <property type="term" value="F:adenylate cyclase activity"/>
    <property type="evidence" value="ECO:0007669"/>
    <property type="project" value="TreeGrafter"/>
</dbReference>
<feature type="transmembrane region" description="Helical" evidence="9">
    <location>
        <begin position="435"/>
        <end position="457"/>
    </location>
</feature>
<dbReference type="SUPFAM" id="SSF53822">
    <property type="entry name" value="Periplasmic binding protein-like I"/>
    <property type="match status" value="1"/>
</dbReference>
<evidence type="ECO:0000313" key="12">
    <source>
        <dbReference type="Proteomes" id="UP001497497"/>
    </source>
</evidence>
<dbReference type="EMBL" id="CAXITT010000796">
    <property type="protein sequence ID" value="CAL1546287.1"/>
    <property type="molecule type" value="Genomic_DNA"/>
</dbReference>
<dbReference type="GO" id="GO:0005886">
    <property type="term" value="C:plasma membrane"/>
    <property type="evidence" value="ECO:0007669"/>
    <property type="project" value="TreeGrafter"/>
</dbReference>
<dbReference type="GO" id="GO:0005524">
    <property type="term" value="F:ATP binding"/>
    <property type="evidence" value="ECO:0007669"/>
    <property type="project" value="InterPro"/>
</dbReference>
<dbReference type="GO" id="GO:0001653">
    <property type="term" value="F:peptide receptor activity"/>
    <property type="evidence" value="ECO:0007669"/>
    <property type="project" value="TreeGrafter"/>
</dbReference>
<feature type="domain" description="Protein kinase" evidence="10">
    <location>
        <begin position="526"/>
        <end position="685"/>
    </location>
</feature>
<evidence type="ECO:0000256" key="2">
    <source>
        <dbReference type="ARBA" id="ARBA00012202"/>
    </source>
</evidence>
<evidence type="ECO:0000256" key="9">
    <source>
        <dbReference type="SAM" id="Phobius"/>
    </source>
</evidence>
<dbReference type="InterPro" id="IPR001828">
    <property type="entry name" value="ANF_lig-bd_rcpt"/>
</dbReference>
<dbReference type="Proteomes" id="UP001497497">
    <property type="component" value="Unassembled WGS sequence"/>
</dbReference>
<evidence type="ECO:0000256" key="8">
    <source>
        <dbReference type="ARBA" id="ARBA00023293"/>
    </source>
</evidence>
<dbReference type="SUPFAM" id="SSF56112">
    <property type="entry name" value="Protein kinase-like (PK-like)"/>
    <property type="match status" value="1"/>
</dbReference>
<keyword evidence="4" id="KW-0547">Nucleotide-binding</keyword>
<keyword evidence="3 9" id="KW-0812">Transmembrane</keyword>
<organism evidence="11 12">
    <name type="scientific">Lymnaea stagnalis</name>
    <name type="common">Great pond snail</name>
    <name type="synonym">Helix stagnalis</name>
    <dbReference type="NCBI Taxonomy" id="6523"/>
    <lineage>
        <taxon>Eukaryota</taxon>
        <taxon>Metazoa</taxon>
        <taxon>Spiralia</taxon>
        <taxon>Lophotrochozoa</taxon>
        <taxon>Mollusca</taxon>
        <taxon>Gastropoda</taxon>
        <taxon>Heterobranchia</taxon>
        <taxon>Euthyneura</taxon>
        <taxon>Panpulmonata</taxon>
        <taxon>Hygrophila</taxon>
        <taxon>Lymnaeoidea</taxon>
        <taxon>Lymnaeidae</taxon>
        <taxon>Lymnaea</taxon>
    </lineage>
</organism>
<evidence type="ECO:0000256" key="5">
    <source>
        <dbReference type="ARBA" id="ARBA00022989"/>
    </source>
</evidence>
<dbReference type="InterPro" id="IPR001245">
    <property type="entry name" value="Ser-Thr/Tyr_kinase_cat_dom"/>
</dbReference>
<proteinExistence type="predicted"/>
<dbReference type="Gene3D" id="3.40.50.2300">
    <property type="match status" value="2"/>
</dbReference>
<accession>A0AAV2IGV6</accession>
<keyword evidence="7" id="KW-0456">Lyase</keyword>
<keyword evidence="12" id="KW-1185">Reference proteome</keyword>
<dbReference type="InterPro" id="IPR011009">
    <property type="entry name" value="Kinase-like_dom_sf"/>
</dbReference>
<evidence type="ECO:0000313" key="11">
    <source>
        <dbReference type="EMBL" id="CAL1546287.1"/>
    </source>
</evidence>
<comment type="caution">
    <text evidence="11">The sequence shown here is derived from an EMBL/GenBank/DDBJ whole genome shotgun (WGS) entry which is preliminary data.</text>
</comment>
<dbReference type="InterPro" id="IPR050401">
    <property type="entry name" value="Cyclic_nucleotide_synthase"/>
</dbReference>
<evidence type="ECO:0000259" key="10">
    <source>
        <dbReference type="PROSITE" id="PS50011"/>
    </source>
</evidence>
<dbReference type="Pfam" id="PF01094">
    <property type="entry name" value="ANF_receptor"/>
    <property type="match status" value="1"/>
</dbReference>